<keyword evidence="3" id="KW-1185">Reference proteome</keyword>
<dbReference type="Proteomes" id="UP001396898">
    <property type="component" value="Unassembled WGS sequence"/>
</dbReference>
<name>A0ABR1R303_9PEZI</name>
<gene>
    <name evidence="2" type="ORF">PG991_015590</name>
</gene>
<accession>A0ABR1R303</accession>
<feature type="compositionally biased region" description="Low complexity" evidence="1">
    <location>
        <begin position="1"/>
        <end position="15"/>
    </location>
</feature>
<proteinExistence type="predicted"/>
<evidence type="ECO:0000256" key="1">
    <source>
        <dbReference type="SAM" id="MobiDB-lite"/>
    </source>
</evidence>
<sequence length="181" mass="19998">MEAVVSTVGTVVGTSPDGITVPETEELPRREETIQESASGQNTSTQSDDPDRVLHGILGYQRPRAHVIGNTIEKGAEIDVRFDDLHGTTSWGHLASRVAQSCPFYGVEVRYLRAVNYFEEPWIPVTKIGALEVDEMKRDFRGIAAPDGTRALIARAGQACFQRPGGEMRDVFVDYHSLLRL</sequence>
<reference evidence="2 3" key="1">
    <citation type="submission" date="2023-01" db="EMBL/GenBank/DDBJ databases">
        <title>Analysis of 21 Apiospora genomes using comparative genomics revels a genus with tremendous synthesis potential of carbohydrate active enzymes and secondary metabolites.</title>
        <authorList>
            <person name="Sorensen T."/>
        </authorList>
    </citation>
    <scope>NUCLEOTIDE SEQUENCE [LARGE SCALE GENOMIC DNA]</scope>
    <source>
        <strain evidence="2 3">CBS 20057</strain>
    </source>
</reference>
<organism evidence="2 3">
    <name type="scientific">Apiospora marii</name>
    <dbReference type="NCBI Taxonomy" id="335849"/>
    <lineage>
        <taxon>Eukaryota</taxon>
        <taxon>Fungi</taxon>
        <taxon>Dikarya</taxon>
        <taxon>Ascomycota</taxon>
        <taxon>Pezizomycotina</taxon>
        <taxon>Sordariomycetes</taxon>
        <taxon>Xylariomycetidae</taxon>
        <taxon>Amphisphaeriales</taxon>
        <taxon>Apiosporaceae</taxon>
        <taxon>Apiospora</taxon>
    </lineage>
</organism>
<evidence type="ECO:0000313" key="2">
    <source>
        <dbReference type="EMBL" id="KAK7996123.1"/>
    </source>
</evidence>
<comment type="caution">
    <text evidence="2">The sequence shown here is derived from an EMBL/GenBank/DDBJ whole genome shotgun (WGS) entry which is preliminary data.</text>
</comment>
<feature type="region of interest" description="Disordered" evidence="1">
    <location>
        <begin position="1"/>
        <end position="52"/>
    </location>
</feature>
<protein>
    <submittedName>
        <fullName evidence="2">Uncharacterized protein</fullName>
    </submittedName>
</protein>
<evidence type="ECO:0000313" key="3">
    <source>
        <dbReference type="Proteomes" id="UP001396898"/>
    </source>
</evidence>
<feature type="compositionally biased region" description="Polar residues" evidence="1">
    <location>
        <begin position="35"/>
        <end position="47"/>
    </location>
</feature>
<dbReference type="EMBL" id="JAQQWI010000022">
    <property type="protein sequence ID" value="KAK7996123.1"/>
    <property type="molecule type" value="Genomic_DNA"/>
</dbReference>